<feature type="compositionally biased region" description="Basic and acidic residues" evidence="1">
    <location>
        <begin position="56"/>
        <end position="68"/>
    </location>
</feature>
<gene>
    <name evidence="3" type="ORF">RFI_20277</name>
</gene>
<dbReference type="Gene3D" id="1.25.40.10">
    <property type="entry name" value="Tetratricopeptide repeat domain"/>
    <property type="match status" value="1"/>
</dbReference>
<name>X6MTR8_RETFI</name>
<feature type="region of interest" description="Disordered" evidence="1">
    <location>
        <begin position="456"/>
        <end position="479"/>
    </location>
</feature>
<protein>
    <submittedName>
        <fullName evidence="3">Uncharacterized protein</fullName>
    </submittedName>
</protein>
<feature type="region of interest" description="Disordered" evidence="1">
    <location>
        <begin position="355"/>
        <end position="385"/>
    </location>
</feature>
<dbReference type="EMBL" id="ASPP01017334">
    <property type="protein sequence ID" value="ETO17056.1"/>
    <property type="molecule type" value="Genomic_DNA"/>
</dbReference>
<keyword evidence="2" id="KW-0472">Membrane</keyword>
<feature type="transmembrane region" description="Helical" evidence="2">
    <location>
        <begin position="495"/>
        <end position="514"/>
    </location>
</feature>
<dbReference type="AlphaFoldDB" id="X6MTR8"/>
<keyword evidence="4" id="KW-1185">Reference proteome</keyword>
<keyword evidence="2" id="KW-0812">Transmembrane</keyword>
<feature type="compositionally biased region" description="Polar residues" evidence="1">
    <location>
        <begin position="457"/>
        <end position="479"/>
    </location>
</feature>
<keyword evidence="2" id="KW-1133">Transmembrane helix</keyword>
<sequence>MGHNSTNHSNNANNHNKRISGNEMRMSEEHQHQQRQNNTGNDRREDAPDMAMQIIHGDDMHSNEKGIEKEDDEDEDITIIVEDEGKDIEDGVLILSQDEHDRGHDHGHDHDRGHDRDHDHEKDNNEHGRGHDGHEREEFDYEMFRTQFRRQMREENYEECERLCRSAIGKNLPNLLRAKVYNCLGYLYENCMEDKLFDDILEKYVLSLQLDNDNANAHYNLGNFLVEQGIQHLAQAIQLNPTHSKALSLFEALQHGIAGGHVVCFFFFFFLICILSLCMFFFFFLSALFCQGFFEYISMKKKGGDWRHTLCAKRRVRVLELSSETIRCERVGDNGNGNGNGNDMVDVRLGLRTAESQESNPQPLPRIGPAMELQPSQSGPIGGLPHPLHSADSGFQLATHLTIMTHQSHHGDDDRGNHNQYTTANTHAHAVSSVNRGGGGRIPQTDSPFIIFRSDTPAGTSDRVNNNDNATHNNPRNDNFRINTQPQVHFFPSKFYWMWPLLAIFAIGCAIGGASALLENYYSGFDKNTCSNKIYVTGMILILPLIVLTTAWTIYLFYHVCVNVRHQHHNELHFSGVLTASSPT</sequence>
<comment type="caution">
    <text evidence="3">The sequence shown here is derived from an EMBL/GenBank/DDBJ whole genome shotgun (WGS) entry which is preliminary data.</text>
</comment>
<evidence type="ECO:0000313" key="4">
    <source>
        <dbReference type="Proteomes" id="UP000023152"/>
    </source>
</evidence>
<dbReference type="OrthoDB" id="66906at2759"/>
<evidence type="ECO:0000313" key="3">
    <source>
        <dbReference type="EMBL" id="ETO17056.1"/>
    </source>
</evidence>
<evidence type="ECO:0000256" key="1">
    <source>
        <dbReference type="SAM" id="MobiDB-lite"/>
    </source>
</evidence>
<feature type="compositionally biased region" description="Low complexity" evidence="1">
    <location>
        <begin position="1"/>
        <end position="14"/>
    </location>
</feature>
<proteinExistence type="predicted"/>
<reference evidence="3 4" key="1">
    <citation type="journal article" date="2013" name="Curr. Biol.">
        <title>The Genome of the Foraminiferan Reticulomyxa filosa.</title>
        <authorList>
            <person name="Glockner G."/>
            <person name="Hulsmann N."/>
            <person name="Schleicher M."/>
            <person name="Noegel A.A."/>
            <person name="Eichinger L."/>
            <person name="Gallinger C."/>
            <person name="Pawlowski J."/>
            <person name="Sierra R."/>
            <person name="Euteneuer U."/>
            <person name="Pillet L."/>
            <person name="Moustafa A."/>
            <person name="Platzer M."/>
            <person name="Groth M."/>
            <person name="Szafranski K."/>
            <person name="Schliwa M."/>
        </authorList>
    </citation>
    <scope>NUCLEOTIDE SEQUENCE [LARGE SCALE GENOMIC DNA]</scope>
</reference>
<organism evidence="3 4">
    <name type="scientific">Reticulomyxa filosa</name>
    <dbReference type="NCBI Taxonomy" id="46433"/>
    <lineage>
        <taxon>Eukaryota</taxon>
        <taxon>Sar</taxon>
        <taxon>Rhizaria</taxon>
        <taxon>Retaria</taxon>
        <taxon>Foraminifera</taxon>
        <taxon>Monothalamids</taxon>
        <taxon>Reticulomyxidae</taxon>
        <taxon>Reticulomyxa</taxon>
    </lineage>
</organism>
<dbReference type="Proteomes" id="UP000023152">
    <property type="component" value="Unassembled WGS sequence"/>
</dbReference>
<accession>X6MTR8</accession>
<feature type="transmembrane region" description="Helical" evidence="2">
    <location>
        <begin position="265"/>
        <end position="294"/>
    </location>
</feature>
<feature type="region of interest" description="Disordered" evidence="1">
    <location>
        <begin position="99"/>
        <end position="137"/>
    </location>
</feature>
<dbReference type="SUPFAM" id="SSF48452">
    <property type="entry name" value="TPR-like"/>
    <property type="match status" value="1"/>
</dbReference>
<feature type="region of interest" description="Disordered" evidence="1">
    <location>
        <begin position="1"/>
        <end position="76"/>
    </location>
</feature>
<feature type="transmembrane region" description="Helical" evidence="2">
    <location>
        <begin position="534"/>
        <end position="558"/>
    </location>
</feature>
<dbReference type="InterPro" id="IPR011990">
    <property type="entry name" value="TPR-like_helical_dom_sf"/>
</dbReference>
<evidence type="ECO:0000256" key="2">
    <source>
        <dbReference type="SAM" id="Phobius"/>
    </source>
</evidence>